<accession>A0A0A9CII8</accession>
<name>A0A0A9CII8_ARUDO</name>
<dbReference type="AlphaFoldDB" id="A0A0A9CII8"/>
<evidence type="ECO:0000313" key="2">
    <source>
        <dbReference type="EMBL" id="JAD74273.1"/>
    </source>
</evidence>
<proteinExistence type="predicted"/>
<dbReference type="EMBL" id="GBRH01223622">
    <property type="protein sequence ID" value="JAD74273.1"/>
    <property type="molecule type" value="Transcribed_RNA"/>
</dbReference>
<organism evidence="2">
    <name type="scientific">Arundo donax</name>
    <name type="common">Giant reed</name>
    <name type="synonym">Donax arundinaceus</name>
    <dbReference type="NCBI Taxonomy" id="35708"/>
    <lineage>
        <taxon>Eukaryota</taxon>
        <taxon>Viridiplantae</taxon>
        <taxon>Streptophyta</taxon>
        <taxon>Embryophyta</taxon>
        <taxon>Tracheophyta</taxon>
        <taxon>Spermatophyta</taxon>
        <taxon>Magnoliopsida</taxon>
        <taxon>Liliopsida</taxon>
        <taxon>Poales</taxon>
        <taxon>Poaceae</taxon>
        <taxon>PACMAD clade</taxon>
        <taxon>Arundinoideae</taxon>
        <taxon>Arundineae</taxon>
        <taxon>Arundo</taxon>
    </lineage>
</organism>
<sequence>MVIDKGWPGDISQCNTKPKFEPNTWMWNLKGQKQENED</sequence>
<reference evidence="2" key="1">
    <citation type="submission" date="2014-09" db="EMBL/GenBank/DDBJ databases">
        <authorList>
            <person name="Magalhaes I.L.F."/>
            <person name="Oliveira U."/>
            <person name="Santos F.R."/>
            <person name="Vidigal T.H.D.A."/>
            <person name="Brescovit A.D."/>
            <person name="Santos A.J."/>
        </authorList>
    </citation>
    <scope>NUCLEOTIDE SEQUENCE</scope>
    <source>
        <tissue evidence="2">Shoot tissue taken approximately 20 cm above the soil surface</tissue>
    </source>
</reference>
<reference evidence="2" key="2">
    <citation type="journal article" date="2015" name="Data Brief">
        <title>Shoot transcriptome of the giant reed, Arundo donax.</title>
        <authorList>
            <person name="Barrero R.A."/>
            <person name="Guerrero F.D."/>
            <person name="Moolhuijzen P."/>
            <person name="Goolsby J.A."/>
            <person name="Tidwell J."/>
            <person name="Bellgard S.E."/>
            <person name="Bellgard M.I."/>
        </authorList>
    </citation>
    <scope>NUCLEOTIDE SEQUENCE</scope>
    <source>
        <tissue evidence="2">Shoot tissue taken approximately 20 cm above the soil surface</tissue>
    </source>
</reference>
<protein>
    <submittedName>
        <fullName evidence="2">Uncharacterized protein</fullName>
    </submittedName>
</protein>
<evidence type="ECO:0000256" key="1">
    <source>
        <dbReference type="SAM" id="MobiDB-lite"/>
    </source>
</evidence>
<feature type="region of interest" description="Disordered" evidence="1">
    <location>
        <begin position="1"/>
        <end position="23"/>
    </location>
</feature>